<sequence>MFSQTKLQRQHQSYNSTQDEKVLDSNEISTFDKAYVLGLMDKSTRQKLFQESLDGALTPFQLEQIKDVQRGLKKDGKYEGIIDGKFGPESTHALKEMIFENEGFREARELIENLDLQENDLENSLPRGGGKPFSRGF</sequence>
<reference evidence="2 3" key="1">
    <citation type="submission" date="2017-10" db="EMBL/GenBank/DDBJ databases">
        <title>The draft genome sequence of Lewinella nigricans NBRC 102662.</title>
        <authorList>
            <person name="Wang K."/>
        </authorList>
    </citation>
    <scope>NUCLEOTIDE SEQUENCE [LARGE SCALE GENOMIC DNA]</scope>
    <source>
        <strain evidence="2 3">NBRC 102662</strain>
    </source>
</reference>
<protein>
    <submittedName>
        <fullName evidence="2">Uncharacterized protein</fullName>
    </submittedName>
</protein>
<evidence type="ECO:0000256" key="1">
    <source>
        <dbReference type="SAM" id="MobiDB-lite"/>
    </source>
</evidence>
<name>A0A2D0N7M2_FLAN2</name>
<organism evidence="2 3">
    <name type="scientific">Flavilitoribacter nigricans (strain ATCC 23147 / DSM 23189 / NBRC 102662 / NCIMB 1420 / SS-2)</name>
    <name type="common">Lewinella nigricans</name>
    <dbReference type="NCBI Taxonomy" id="1122177"/>
    <lineage>
        <taxon>Bacteria</taxon>
        <taxon>Pseudomonadati</taxon>
        <taxon>Bacteroidota</taxon>
        <taxon>Saprospiria</taxon>
        <taxon>Saprospirales</taxon>
        <taxon>Lewinellaceae</taxon>
        <taxon>Flavilitoribacter</taxon>
    </lineage>
</organism>
<evidence type="ECO:0000313" key="2">
    <source>
        <dbReference type="EMBL" id="PHN04380.1"/>
    </source>
</evidence>
<feature type="region of interest" description="Disordered" evidence="1">
    <location>
        <begin position="1"/>
        <end position="21"/>
    </location>
</feature>
<gene>
    <name evidence="2" type="ORF">CRP01_22745</name>
</gene>
<proteinExistence type="predicted"/>
<keyword evidence="3" id="KW-1185">Reference proteome</keyword>
<accession>A0A2D0N7M2</accession>
<dbReference type="AlphaFoldDB" id="A0A2D0N7M2"/>
<dbReference type="RefSeq" id="WP_099152406.1">
    <property type="nucleotide sequence ID" value="NZ_PDUD01000026.1"/>
</dbReference>
<dbReference type="OrthoDB" id="9799970at2"/>
<dbReference type="Proteomes" id="UP000223913">
    <property type="component" value="Unassembled WGS sequence"/>
</dbReference>
<dbReference type="EMBL" id="PDUD01000026">
    <property type="protein sequence ID" value="PHN04380.1"/>
    <property type="molecule type" value="Genomic_DNA"/>
</dbReference>
<comment type="caution">
    <text evidence="2">The sequence shown here is derived from an EMBL/GenBank/DDBJ whole genome shotgun (WGS) entry which is preliminary data.</text>
</comment>
<feature type="compositionally biased region" description="Polar residues" evidence="1">
    <location>
        <begin position="1"/>
        <end position="17"/>
    </location>
</feature>
<evidence type="ECO:0000313" key="3">
    <source>
        <dbReference type="Proteomes" id="UP000223913"/>
    </source>
</evidence>